<gene>
    <name evidence="2" type="ORF">BD289DRAFT_455645</name>
</gene>
<feature type="region of interest" description="Disordered" evidence="1">
    <location>
        <begin position="16"/>
        <end position="35"/>
    </location>
</feature>
<feature type="compositionally biased region" description="Basic and acidic residues" evidence="1">
    <location>
        <begin position="20"/>
        <end position="30"/>
    </location>
</feature>
<reference evidence="2 3" key="1">
    <citation type="journal article" date="2018" name="Mycol. Prog.">
        <title>Coniella lustricola, a new species from submerged detritus.</title>
        <authorList>
            <person name="Raudabaugh D.B."/>
            <person name="Iturriaga T."/>
            <person name="Carver A."/>
            <person name="Mondo S."/>
            <person name="Pangilinan J."/>
            <person name="Lipzen A."/>
            <person name="He G."/>
            <person name="Amirebrahimi M."/>
            <person name="Grigoriev I.V."/>
            <person name="Miller A.N."/>
        </authorList>
    </citation>
    <scope>NUCLEOTIDE SEQUENCE [LARGE SCALE GENOMIC DNA]</scope>
    <source>
        <strain evidence="2 3">B22-T-1</strain>
    </source>
</reference>
<dbReference type="InParanoid" id="A0A2T2ZYZ8"/>
<dbReference type="Proteomes" id="UP000241462">
    <property type="component" value="Unassembled WGS sequence"/>
</dbReference>
<organism evidence="2 3">
    <name type="scientific">Coniella lustricola</name>
    <dbReference type="NCBI Taxonomy" id="2025994"/>
    <lineage>
        <taxon>Eukaryota</taxon>
        <taxon>Fungi</taxon>
        <taxon>Dikarya</taxon>
        <taxon>Ascomycota</taxon>
        <taxon>Pezizomycotina</taxon>
        <taxon>Sordariomycetes</taxon>
        <taxon>Sordariomycetidae</taxon>
        <taxon>Diaporthales</taxon>
        <taxon>Schizoparmaceae</taxon>
        <taxon>Coniella</taxon>
    </lineage>
</organism>
<sequence>MEYGPDVAISVVDEVTPCDPEGRGLPRDFETEGDPASLEEELCAKGVAGRAEVGVGSTDVRLLENEEPDAAKDTRTDVLAGAIGTGSEVPLKNEAENDMLSGLDVSIEGVLIGSEIEADMLKATEPTDEETAALEASMFRLVDADMVIESEKELEAGDTEEVGLDGSKLANGCDAATDAIDKGTFPLELHFFRQHRAKDLT</sequence>
<keyword evidence="3" id="KW-1185">Reference proteome</keyword>
<protein>
    <submittedName>
        <fullName evidence="2">Uncharacterized protein</fullName>
    </submittedName>
</protein>
<proteinExistence type="predicted"/>
<evidence type="ECO:0000313" key="3">
    <source>
        <dbReference type="Proteomes" id="UP000241462"/>
    </source>
</evidence>
<accession>A0A2T2ZYZ8</accession>
<dbReference type="AlphaFoldDB" id="A0A2T2ZYZ8"/>
<dbReference type="EMBL" id="KZ678552">
    <property type="protein sequence ID" value="PSR79858.1"/>
    <property type="molecule type" value="Genomic_DNA"/>
</dbReference>
<evidence type="ECO:0000256" key="1">
    <source>
        <dbReference type="SAM" id="MobiDB-lite"/>
    </source>
</evidence>
<evidence type="ECO:0000313" key="2">
    <source>
        <dbReference type="EMBL" id="PSR79858.1"/>
    </source>
</evidence>
<name>A0A2T2ZYZ8_9PEZI</name>